<dbReference type="EMBL" id="KZ613960">
    <property type="protein sequence ID" value="PMD32072.1"/>
    <property type="molecule type" value="Genomic_DNA"/>
</dbReference>
<name>A0A2J6R0M3_HYAVF</name>
<dbReference type="OrthoDB" id="2308815at2759"/>
<evidence type="ECO:0000256" key="1">
    <source>
        <dbReference type="ARBA" id="ARBA00008383"/>
    </source>
</evidence>
<dbReference type="AlphaFoldDB" id="A0A2J6R0M3"/>
<dbReference type="Proteomes" id="UP000235786">
    <property type="component" value="Unassembled WGS sequence"/>
</dbReference>
<proteinExistence type="inferred from homology"/>
<protein>
    <submittedName>
        <fullName evidence="3">CoA-transferase family III</fullName>
    </submittedName>
</protein>
<dbReference type="InterPro" id="IPR052985">
    <property type="entry name" value="CoA-trans_III_biosynth/detox"/>
</dbReference>
<evidence type="ECO:0000313" key="3">
    <source>
        <dbReference type="EMBL" id="PMD32072.1"/>
    </source>
</evidence>
<evidence type="ECO:0000256" key="2">
    <source>
        <dbReference type="SAM" id="MobiDB-lite"/>
    </source>
</evidence>
<keyword evidence="3" id="KW-0808">Transferase</keyword>
<reference evidence="3 4" key="1">
    <citation type="submission" date="2016-04" db="EMBL/GenBank/DDBJ databases">
        <title>A degradative enzymes factory behind the ericoid mycorrhizal symbiosis.</title>
        <authorList>
            <consortium name="DOE Joint Genome Institute"/>
            <person name="Martino E."/>
            <person name="Morin E."/>
            <person name="Grelet G."/>
            <person name="Kuo A."/>
            <person name="Kohler A."/>
            <person name="Daghino S."/>
            <person name="Barry K."/>
            <person name="Choi C."/>
            <person name="Cichocki N."/>
            <person name="Clum A."/>
            <person name="Copeland A."/>
            <person name="Hainaut M."/>
            <person name="Haridas S."/>
            <person name="Labutti K."/>
            <person name="Lindquist E."/>
            <person name="Lipzen A."/>
            <person name="Khouja H.-R."/>
            <person name="Murat C."/>
            <person name="Ohm R."/>
            <person name="Olson A."/>
            <person name="Spatafora J."/>
            <person name="Veneault-Fourrey C."/>
            <person name="Henrissat B."/>
            <person name="Grigoriev I."/>
            <person name="Martin F."/>
            <person name="Perotto S."/>
        </authorList>
    </citation>
    <scope>NUCLEOTIDE SEQUENCE [LARGE SCALE GENOMIC DNA]</scope>
    <source>
        <strain evidence="3 4">F</strain>
    </source>
</reference>
<dbReference type="PANTHER" id="PTHR48229">
    <property type="entry name" value="CAIB/BAIF FAMILY ENZYME (AFU_ORTHOLOGUE AFUA_1G05360)-RELATED"/>
    <property type="match status" value="1"/>
</dbReference>
<comment type="similarity">
    <text evidence="1">Belongs to the CoA-transferase III family.</text>
</comment>
<evidence type="ECO:0000313" key="4">
    <source>
        <dbReference type="Proteomes" id="UP000235786"/>
    </source>
</evidence>
<sequence>MALKYSPVLEARRIFRLLCEQADNLGLPESISAIKGKVRIESDYDRVYFPIPFKETETAAALKAVEGAVACALAQLKFGEANFVVRVDLERASCFLFQAYLATVDGLGKLDKGVKTKLKDTDFLRAQSDPYRRMSANLYETKDKGAYFHIHGSLEATRTLKMLGLEAFRTDLTNHNDIISVIEPAVRKFSTQQLEDMNSHHKQAGVTAFRHEDFLKTEHGAANTHQPAWTVTQLADISPPVPLPSSTTSNPRILQGIKVLELCRIIAGPTIARILGEYGADVIKVTGPGLSDVPFFQVDGNMGKRATEIDLKSAEGRKIFEHLLADVDIILDGYRPGAIDKLGYGASSMAKMAEKRGKGIVYVNENCFGYVGEWADRPGWQQISDCVSGVAWSQGKFMGLNEPVVPPFPMSDYGTGCMGAIAALSGLYHRTTRGGSWHGKVSLLQYDLLLFDVGQYSEPIKNQLRANLSKEFLALRHSHSVDDISGTALLMLQRNYPELFDTQKFCETWYSEGYGANVCVVKPVVNIDGVNIGFERGSRPNGSDEPSWVATQNRDFQRSEKAKS</sequence>
<dbReference type="InterPro" id="IPR003673">
    <property type="entry name" value="CoA-Trfase_fam_III"/>
</dbReference>
<dbReference type="Pfam" id="PF02515">
    <property type="entry name" value="CoA_transf_3"/>
    <property type="match status" value="1"/>
</dbReference>
<dbReference type="Gene3D" id="3.40.50.10540">
    <property type="entry name" value="Crotonobetainyl-coa:carnitine coa-transferase, domain 1"/>
    <property type="match status" value="1"/>
</dbReference>
<organism evidence="3 4">
    <name type="scientific">Hyaloscypha variabilis (strain UAMH 11265 / GT02V1 / F)</name>
    <name type="common">Meliniomyces variabilis</name>
    <dbReference type="NCBI Taxonomy" id="1149755"/>
    <lineage>
        <taxon>Eukaryota</taxon>
        <taxon>Fungi</taxon>
        <taxon>Dikarya</taxon>
        <taxon>Ascomycota</taxon>
        <taxon>Pezizomycotina</taxon>
        <taxon>Leotiomycetes</taxon>
        <taxon>Helotiales</taxon>
        <taxon>Hyaloscyphaceae</taxon>
        <taxon>Hyaloscypha</taxon>
        <taxon>Hyaloscypha variabilis</taxon>
    </lineage>
</organism>
<dbReference type="InterPro" id="IPR023606">
    <property type="entry name" value="CoA-Trfase_III_dom_1_sf"/>
</dbReference>
<dbReference type="STRING" id="1149755.A0A2J6R0M3"/>
<dbReference type="SUPFAM" id="SSF89796">
    <property type="entry name" value="CoA-transferase family III (CaiB/BaiF)"/>
    <property type="match status" value="2"/>
</dbReference>
<keyword evidence="4" id="KW-1185">Reference proteome</keyword>
<dbReference type="PANTHER" id="PTHR48229:SF1">
    <property type="entry name" value="ALPHA METHYLACYL-COA RACEMASE-RELATED"/>
    <property type="match status" value="1"/>
</dbReference>
<feature type="compositionally biased region" description="Basic and acidic residues" evidence="2">
    <location>
        <begin position="555"/>
        <end position="564"/>
    </location>
</feature>
<accession>A0A2J6R0M3</accession>
<dbReference type="GO" id="GO:0016740">
    <property type="term" value="F:transferase activity"/>
    <property type="evidence" value="ECO:0007669"/>
    <property type="project" value="UniProtKB-KW"/>
</dbReference>
<gene>
    <name evidence="3" type="ORF">L207DRAFT_441141</name>
</gene>
<feature type="region of interest" description="Disordered" evidence="2">
    <location>
        <begin position="536"/>
        <end position="564"/>
    </location>
</feature>